<sequence>MEQAYPPGDAKALMQFEQKIKDAKLRIHDVNAPVKQRSIDTIKKVMQDVAASGDVCLELAYATGFLDALDSYQDHDKKEIFSQLLDVFGDEIVATALLLGSLGEELEKAAGINMPQSAMLAGFIEGDKSILKTLEDSIAILARKKRFLNIFIARLQERSREMSTPGKNTPRIAAAVVHLLMDMAA</sequence>
<keyword evidence="2" id="KW-1185">Reference proteome</keyword>
<evidence type="ECO:0000313" key="2">
    <source>
        <dbReference type="Proteomes" id="UP000623967"/>
    </source>
</evidence>
<evidence type="ECO:0000313" key="1">
    <source>
        <dbReference type="EMBL" id="MBL4953989.1"/>
    </source>
</evidence>
<proteinExistence type="predicted"/>
<dbReference type="Proteomes" id="UP000623967">
    <property type="component" value="Unassembled WGS sequence"/>
</dbReference>
<evidence type="ECO:0008006" key="3">
    <source>
        <dbReference type="Google" id="ProtNLM"/>
    </source>
</evidence>
<dbReference type="RefSeq" id="WP_202655255.1">
    <property type="nucleotide sequence ID" value="NZ_JAESWB010000259.1"/>
</dbReference>
<comment type="caution">
    <text evidence="1">The sequence shown here is derived from an EMBL/GenBank/DDBJ whole genome shotgun (WGS) entry which is preliminary data.</text>
</comment>
<name>A0ABS1TSG8_9BACI</name>
<accession>A0ABS1TSG8</accession>
<protein>
    <recommendedName>
        <fullName evidence="3">DUF1641 domain-containing protein</fullName>
    </recommendedName>
</protein>
<organism evidence="1 2">
    <name type="scientific">Neobacillus paridis</name>
    <dbReference type="NCBI Taxonomy" id="2803862"/>
    <lineage>
        <taxon>Bacteria</taxon>
        <taxon>Bacillati</taxon>
        <taxon>Bacillota</taxon>
        <taxon>Bacilli</taxon>
        <taxon>Bacillales</taxon>
        <taxon>Bacillaceae</taxon>
        <taxon>Neobacillus</taxon>
    </lineage>
</organism>
<reference evidence="1 2" key="1">
    <citation type="submission" date="2021-01" db="EMBL/GenBank/DDBJ databases">
        <title>Genome public.</title>
        <authorList>
            <person name="Liu C."/>
            <person name="Sun Q."/>
        </authorList>
    </citation>
    <scope>NUCLEOTIDE SEQUENCE [LARGE SCALE GENOMIC DNA]</scope>
    <source>
        <strain evidence="1 2">YIM B02564</strain>
    </source>
</reference>
<gene>
    <name evidence="1" type="ORF">JK635_17630</name>
</gene>
<feature type="non-terminal residue" evidence="1">
    <location>
        <position position="185"/>
    </location>
</feature>
<dbReference type="EMBL" id="JAESWB010000259">
    <property type="protein sequence ID" value="MBL4953989.1"/>
    <property type="molecule type" value="Genomic_DNA"/>
</dbReference>